<keyword evidence="2" id="KW-0560">Oxidoreductase</keyword>
<gene>
    <name evidence="4" type="ORF">K491DRAFT_692623</name>
</gene>
<dbReference type="Gene3D" id="3.40.50.720">
    <property type="entry name" value="NAD(P)-binding Rossmann-like Domain"/>
    <property type="match status" value="1"/>
</dbReference>
<dbReference type="Pfam" id="PF05368">
    <property type="entry name" value="NmrA"/>
    <property type="match status" value="1"/>
</dbReference>
<name>A0A6A6TA91_9PLEO</name>
<feature type="domain" description="NmrA-like" evidence="3">
    <location>
        <begin position="6"/>
        <end position="271"/>
    </location>
</feature>
<keyword evidence="1" id="KW-0521">NADP</keyword>
<proteinExistence type="predicted"/>
<dbReference type="SUPFAM" id="SSF51735">
    <property type="entry name" value="NAD(P)-binding Rossmann-fold domains"/>
    <property type="match status" value="1"/>
</dbReference>
<dbReference type="Gene3D" id="3.90.25.10">
    <property type="entry name" value="UDP-galactose 4-epimerase, domain 1"/>
    <property type="match status" value="1"/>
</dbReference>
<dbReference type="PANTHER" id="PTHR47706:SF9">
    <property type="entry name" value="NMRA-LIKE DOMAIN-CONTAINING PROTEIN-RELATED"/>
    <property type="match status" value="1"/>
</dbReference>
<evidence type="ECO:0000313" key="5">
    <source>
        <dbReference type="Proteomes" id="UP000799324"/>
    </source>
</evidence>
<evidence type="ECO:0000313" key="4">
    <source>
        <dbReference type="EMBL" id="KAF2655833.1"/>
    </source>
</evidence>
<dbReference type="InterPro" id="IPR051609">
    <property type="entry name" value="NmrA/Isoflavone_reductase-like"/>
</dbReference>
<dbReference type="Proteomes" id="UP000799324">
    <property type="component" value="Unassembled WGS sequence"/>
</dbReference>
<protein>
    <submittedName>
        <fullName evidence="4">NAD(P)-binding protein</fullName>
    </submittedName>
</protein>
<reference evidence="4" key="1">
    <citation type="journal article" date="2020" name="Stud. Mycol.">
        <title>101 Dothideomycetes genomes: a test case for predicting lifestyles and emergence of pathogens.</title>
        <authorList>
            <person name="Haridas S."/>
            <person name="Albert R."/>
            <person name="Binder M."/>
            <person name="Bloem J."/>
            <person name="Labutti K."/>
            <person name="Salamov A."/>
            <person name="Andreopoulos B."/>
            <person name="Baker S."/>
            <person name="Barry K."/>
            <person name="Bills G."/>
            <person name="Bluhm B."/>
            <person name="Cannon C."/>
            <person name="Castanera R."/>
            <person name="Culley D."/>
            <person name="Daum C."/>
            <person name="Ezra D."/>
            <person name="Gonzalez J."/>
            <person name="Henrissat B."/>
            <person name="Kuo A."/>
            <person name="Liang C."/>
            <person name="Lipzen A."/>
            <person name="Lutzoni F."/>
            <person name="Magnuson J."/>
            <person name="Mondo S."/>
            <person name="Nolan M."/>
            <person name="Ohm R."/>
            <person name="Pangilinan J."/>
            <person name="Park H.-J."/>
            <person name="Ramirez L."/>
            <person name="Alfaro M."/>
            <person name="Sun H."/>
            <person name="Tritt A."/>
            <person name="Yoshinaga Y."/>
            <person name="Zwiers L.-H."/>
            <person name="Turgeon B."/>
            <person name="Goodwin S."/>
            <person name="Spatafora J."/>
            <person name="Crous P."/>
            <person name="Grigoriev I."/>
        </authorList>
    </citation>
    <scope>NUCLEOTIDE SEQUENCE</scope>
    <source>
        <strain evidence="4">CBS 122681</strain>
    </source>
</reference>
<dbReference type="GO" id="GO:0016491">
    <property type="term" value="F:oxidoreductase activity"/>
    <property type="evidence" value="ECO:0007669"/>
    <property type="project" value="UniProtKB-KW"/>
</dbReference>
<organism evidence="4 5">
    <name type="scientific">Lophiostoma macrostomum CBS 122681</name>
    <dbReference type="NCBI Taxonomy" id="1314788"/>
    <lineage>
        <taxon>Eukaryota</taxon>
        <taxon>Fungi</taxon>
        <taxon>Dikarya</taxon>
        <taxon>Ascomycota</taxon>
        <taxon>Pezizomycotina</taxon>
        <taxon>Dothideomycetes</taxon>
        <taxon>Pleosporomycetidae</taxon>
        <taxon>Pleosporales</taxon>
        <taxon>Lophiostomataceae</taxon>
        <taxon>Lophiostoma</taxon>
    </lineage>
</organism>
<dbReference type="EMBL" id="MU004344">
    <property type="protein sequence ID" value="KAF2655833.1"/>
    <property type="molecule type" value="Genomic_DNA"/>
</dbReference>
<evidence type="ECO:0000256" key="1">
    <source>
        <dbReference type="ARBA" id="ARBA00022857"/>
    </source>
</evidence>
<dbReference type="PANTHER" id="PTHR47706">
    <property type="entry name" value="NMRA-LIKE FAMILY PROTEIN"/>
    <property type="match status" value="1"/>
</dbReference>
<sequence length="314" mass="33826">MTDIRSIVVFGASGNIGAAIVPSLLSAGLSVTVATRPGSSASFSSGVKVATTDYSQESLTSLLQNIDAVVSVVGPQGYTSQHAIIDAATVSGVKYFIPSEFGLDYTDPRIFNILPLFKVKNEVLEHLKRKEKEGLSWTGIVTGLWLDWGLPFGMFDVDLNAHKATIWDGGNTKFRVANVRDIAEAVTSLVLNPQVRQQASNTIVHISSLETTQNEVLEAAEKATGAKFDVTHIESQTVWSDLQDKAARGDAGAIREVLTGSTVSKQIPSQIDEKADKWNALLLNGKKEETVEETVKRIVKGDGPQGKWVTQNSS</sequence>
<dbReference type="InterPro" id="IPR008030">
    <property type="entry name" value="NmrA-like"/>
</dbReference>
<keyword evidence="5" id="KW-1185">Reference proteome</keyword>
<dbReference type="InterPro" id="IPR036291">
    <property type="entry name" value="NAD(P)-bd_dom_sf"/>
</dbReference>
<evidence type="ECO:0000259" key="3">
    <source>
        <dbReference type="Pfam" id="PF05368"/>
    </source>
</evidence>
<dbReference type="OrthoDB" id="9984533at2759"/>
<evidence type="ECO:0000256" key="2">
    <source>
        <dbReference type="ARBA" id="ARBA00023002"/>
    </source>
</evidence>
<dbReference type="CDD" id="cd05259">
    <property type="entry name" value="PCBER_SDR_a"/>
    <property type="match status" value="1"/>
</dbReference>
<accession>A0A6A6TA91</accession>
<dbReference type="InterPro" id="IPR045312">
    <property type="entry name" value="PCBER-like"/>
</dbReference>
<dbReference type="AlphaFoldDB" id="A0A6A6TA91"/>